<dbReference type="Proteomes" id="UP001626550">
    <property type="component" value="Unassembled WGS sequence"/>
</dbReference>
<dbReference type="InterPro" id="IPR031703">
    <property type="entry name" value="Lipin_mid"/>
</dbReference>
<feature type="domain" description="LNS2/PITP" evidence="7">
    <location>
        <begin position="388"/>
        <end position="545"/>
    </location>
</feature>
<dbReference type="EC" id="3.1.3.4" evidence="4"/>
<proteinExistence type="inferred from homology"/>
<dbReference type="EMBL" id="JBJKFK010000144">
    <property type="protein sequence ID" value="KAL3319341.1"/>
    <property type="molecule type" value="Genomic_DNA"/>
</dbReference>
<evidence type="ECO:0000256" key="4">
    <source>
        <dbReference type="ARBA" id="ARBA00012638"/>
    </source>
</evidence>
<feature type="compositionally biased region" description="Polar residues" evidence="6">
    <location>
        <begin position="78"/>
        <end position="93"/>
    </location>
</feature>
<feature type="compositionally biased region" description="Polar residues" evidence="6">
    <location>
        <begin position="170"/>
        <end position="183"/>
    </location>
</feature>
<evidence type="ECO:0000313" key="8">
    <source>
        <dbReference type="EMBL" id="KAL3319341.1"/>
    </source>
</evidence>
<comment type="catalytic activity">
    <reaction evidence="1">
        <text>a 1,2-diacyl-sn-glycero-3-phosphate + H2O = a 1,2-diacyl-sn-glycerol + phosphate</text>
        <dbReference type="Rhea" id="RHEA:27429"/>
        <dbReference type="ChEBI" id="CHEBI:15377"/>
        <dbReference type="ChEBI" id="CHEBI:17815"/>
        <dbReference type="ChEBI" id="CHEBI:43474"/>
        <dbReference type="ChEBI" id="CHEBI:58608"/>
        <dbReference type="EC" id="3.1.3.4"/>
    </reaction>
    <physiologicalReaction direction="left-to-right" evidence="1">
        <dbReference type="Rhea" id="RHEA:27430"/>
    </physiologicalReaction>
</comment>
<dbReference type="Pfam" id="PF04571">
    <property type="entry name" value="Lipin_N"/>
    <property type="match status" value="1"/>
</dbReference>
<feature type="region of interest" description="Disordered" evidence="6">
    <location>
        <begin position="78"/>
        <end position="131"/>
    </location>
</feature>
<feature type="region of interest" description="Disordered" evidence="6">
    <location>
        <begin position="166"/>
        <end position="193"/>
    </location>
</feature>
<evidence type="ECO:0000256" key="5">
    <source>
        <dbReference type="ARBA" id="ARBA00022801"/>
    </source>
</evidence>
<sequence length="632" mass="71112">MKPVLFNGAIDVVIVEQPDGTYKSGPFHIRFGKTATLFPHGQIVDITLNGFPVPNLHMRLGRAGDGFFINSPDTSYESDAESVSSDSNPSTPITRARSVEELSTSIFSRPDGTPDFPLSTSEGDTKSHKPISVGASIECLSDGEFSSDRPHRELIWEWGNFPKKSLEVEPSSSKNTARTTRYSESAVDTPIPEDGVYLDDIAKADQATKNSTAIDAGYKSDGEPPCEYQENPLDVKLSLCGKLEDSCKLTREEFYEKVVTWQEFKQDPIKIITNPNLVILYKSKYFNWTSELPSHIIKRLEDNHMPKRKPPRKTWFWQYSQQVENTPEVKISDASSNPDKLDAWKPKKRNRLTDEEIARLDLQPGKNHMDFHIISHVSVFLWHWTDKIVVSDVDGTITKSDIMGHVCPMIGIDWAHAGIAKLYSRIADSGYKFIYLSSRPITQHKSTRTYVQGVVQNDKYRLPEGPILVSPNSLINALHIEVVEKRPESFKIPCLQDLGSLFPEDCRPLAGGFGNKNNDVKAYLEAGIDSTRIFTINTNGDVRNEFLKQISTTYDELFWLADHYFPVIKNRTENNALPESFSHMRHASSGSSLSDSSLVDHKDYTSFSYWRNQNLLAVPPAKDSVSDVAEAP</sequence>
<dbReference type="GO" id="GO:0008195">
    <property type="term" value="F:phosphatidate phosphatase activity"/>
    <property type="evidence" value="ECO:0007669"/>
    <property type="project" value="UniProtKB-EC"/>
</dbReference>
<dbReference type="InterPro" id="IPR007651">
    <property type="entry name" value="Lipin_N"/>
</dbReference>
<comment type="caution">
    <text evidence="8">The sequence shown here is derived from an EMBL/GenBank/DDBJ whole genome shotgun (WGS) entry which is preliminary data.</text>
</comment>
<dbReference type="InterPro" id="IPR026058">
    <property type="entry name" value="LIPIN"/>
</dbReference>
<dbReference type="InterPro" id="IPR013209">
    <property type="entry name" value="LNS2"/>
</dbReference>
<dbReference type="SUPFAM" id="SSF56784">
    <property type="entry name" value="HAD-like"/>
    <property type="match status" value="1"/>
</dbReference>
<evidence type="ECO:0000256" key="6">
    <source>
        <dbReference type="SAM" id="MobiDB-lite"/>
    </source>
</evidence>
<evidence type="ECO:0000256" key="3">
    <source>
        <dbReference type="ARBA" id="ARBA00005476"/>
    </source>
</evidence>
<reference evidence="8 9" key="1">
    <citation type="submission" date="2024-11" db="EMBL/GenBank/DDBJ databases">
        <title>Adaptive evolution of stress response genes in parasites aligns with host niche diversity.</title>
        <authorList>
            <person name="Hahn C."/>
            <person name="Resl P."/>
        </authorList>
    </citation>
    <scope>NUCLEOTIDE SEQUENCE [LARGE SCALE GENOMIC DNA]</scope>
    <source>
        <strain evidence="8">EGGRZ-B1_66</strain>
        <tissue evidence="8">Body</tissue>
    </source>
</reference>
<evidence type="ECO:0000256" key="2">
    <source>
        <dbReference type="ARBA" id="ARBA00001946"/>
    </source>
</evidence>
<dbReference type="AlphaFoldDB" id="A0ABD2QLN7"/>
<dbReference type="PANTHER" id="PTHR12181">
    <property type="entry name" value="LIPIN"/>
    <property type="match status" value="1"/>
</dbReference>
<gene>
    <name evidence="8" type="primary">LPIN2</name>
    <name evidence="8" type="ORF">Ciccas_001985</name>
</gene>
<comment type="similarity">
    <text evidence="3">Belongs to the lipin family.</text>
</comment>
<dbReference type="InterPro" id="IPR036412">
    <property type="entry name" value="HAD-like_sf"/>
</dbReference>
<comment type="cofactor">
    <cofactor evidence="2">
        <name>Mg(2+)</name>
        <dbReference type="ChEBI" id="CHEBI:18420"/>
    </cofactor>
</comment>
<evidence type="ECO:0000259" key="7">
    <source>
        <dbReference type="SMART" id="SM00775"/>
    </source>
</evidence>
<dbReference type="SMART" id="SM00775">
    <property type="entry name" value="LNS2"/>
    <property type="match status" value="1"/>
</dbReference>
<accession>A0ABD2QLN7</accession>
<dbReference type="Pfam" id="PF16876">
    <property type="entry name" value="Lipin_mid"/>
    <property type="match status" value="1"/>
</dbReference>
<evidence type="ECO:0000256" key="1">
    <source>
        <dbReference type="ARBA" id="ARBA00001180"/>
    </source>
</evidence>
<evidence type="ECO:0000313" key="9">
    <source>
        <dbReference type="Proteomes" id="UP001626550"/>
    </source>
</evidence>
<dbReference type="PANTHER" id="PTHR12181:SF12">
    <property type="entry name" value="PHOSPHATIDATE PHOSPHATASE"/>
    <property type="match status" value="1"/>
</dbReference>
<dbReference type="InterPro" id="IPR031315">
    <property type="entry name" value="LNS2/PITP"/>
</dbReference>
<name>A0ABD2QLN7_9PLAT</name>
<dbReference type="Pfam" id="PF08235">
    <property type="entry name" value="LNS2"/>
    <property type="match status" value="1"/>
</dbReference>
<organism evidence="8 9">
    <name type="scientific">Cichlidogyrus casuarinus</name>
    <dbReference type="NCBI Taxonomy" id="1844966"/>
    <lineage>
        <taxon>Eukaryota</taxon>
        <taxon>Metazoa</taxon>
        <taxon>Spiralia</taxon>
        <taxon>Lophotrochozoa</taxon>
        <taxon>Platyhelminthes</taxon>
        <taxon>Monogenea</taxon>
        <taxon>Monopisthocotylea</taxon>
        <taxon>Dactylogyridea</taxon>
        <taxon>Ancyrocephalidae</taxon>
        <taxon>Cichlidogyrus</taxon>
    </lineage>
</organism>
<keyword evidence="5" id="KW-0378">Hydrolase</keyword>
<keyword evidence="9" id="KW-1185">Reference proteome</keyword>
<protein>
    <recommendedName>
        <fullName evidence="4">phosphatidate phosphatase</fullName>
        <ecNumber evidence="4">3.1.3.4</ecNumber>
    </recommendedName>
</protein>